<protein>
    <recommendedName>
        <fullName evidence="3">DUF3575 domain-containing protein</fullName>
    </recommendedName>
</protein>
<evidence type="ECO:0000313" key="2">
    <source>
        <dbReference type="Proteomes" id="UP001172083"/>
    </source>
</evidence>
<gene>
    <name evidence="1" type="ORF">QQ020_03905</name>
</gene>
<evidence type="ECO:0000313" key="1">
    <source>
        <dbReference type="EMBL" id="MDN5211174.1"/>
    </source>
</evidence>
<evidence type="ECO:0008006" key="3">
    <source>
        <dbReference type="Google" id="ProtNLM"/>
    </source>
</evidence>
<reference evidence="1" key="1">
    <citation type="submission" date="2023-06" db="EMBL/GenBank/DDBJ databases">
        <title>Genomic of Agaribacillus aureum.</title>
        <authorList>
            <person name="Wang G."/>
        </authorList>
    </citation>
    <scope>NUCLEOTIDE SEQUENCE</scope>
    <source>
        <strain evidence="1">BMA12</strain>
    </source>
</reference>
<organism evidence="1 2">
    <name type="scientific">Agaribacillus aureus</name>
    <dbReference type="NCBI Taxonomy" id="3051825"/>
    <lineage>
        <taxon>Bacteria</taxon>
        <taxon>Pseudomonadati</taxon>
        <taxon>Bacteroidota</taxon>
        <taxon>Cytophagia</taxon>
        <taxon>Cytophagales</taxon>
        <taxon>Splendidivirgaceae</taxon>
        <taxon>Agaribacillus</taxon>
    </lineage>
</organism>
<dbReference type="Proteomes" id="UP001172083">
    <property type="component" value="Unassembled WGS sequence"/>
</dbReference>
<name>A0ABT8L0A3_9BACT</name>
<keyword evidence="2" id="KW-1185">Reference proteome</keyword>
<accession>A0ABT8L0A3</accession>
<dbReference type="RefSeq" id="WP_346756509.1">
    <property type="nucleotide sequence ID" value="NZ_JAUJEB010000001.1"/>
</dbReference>
<comment type="caution">
    <text evidence="1">The sequence shown here is derived from an EMBL/GenBank/DDBJ whole genome shotgun (WGS) entry which is preliminary data.</text>
</comment>
<dbReference type="EMBL" id="JAUJEB010000001">
    <property type="protein sequence ID" value="MDN5211174.1"/>
    <property type="molecule type" value="Genomic_DNA"/>
</dbReference>
<proteinExistence type="predicted"/>
<sequence>MKTATFTFVLVALFVPNLTKAQALETGDFRNLLKLEAGLHGIGLAYDFQVGSNTRIDLSAGLGGGYHISSSKFSYRWDIGNPVVFAKSHIKRYYNRRKRYNKGKPLHNNAGNFVGFMLKYTSSTLGQQDFFDVIADGAIQEAVNFNVHWGIQRPLGRKFLFHHYIGIGYARRVGLSTAAIFPALGLKFSYILGKPGY</sequence>